<dbReference type="EMBL" id="BARV01007727">
    <property type="protein sequence ID" value="GAI11915.1"/>
    <property type="molecule type" value="Genomic_DNA"/>
</dbReference>
<proteinExistence type="predicted"/>
<protein>
    <recommendedName>
        <fullName evidence="2">Glycosyltransferase 2-like domain-containing protein</fullName>
    </recommendedName>
</protein>
<name>X1MB45_9ZZZZ</name>
<accession>X1MB45</accession>
<reference evidence="3" key="1">
    <citation type="journal article" date="2014" name="Front. Microbiol.">
        <title>High frequency of phylogenetically diverse reductive dehalogenase-homologous genes in deep subseafloor sedimentary metagenomes.</title>
        <authorList>
            <person name="Kawai M."/>
            <person name="Futagami T."/>
            <person name="Toyoda A."/>
            <person name="Takaki Y."/>
            <person name="Nishi S."/>
            <person name="Hori S."/>
            <person name="Arai W."/>
            <person name="Tsubouchi T."/>
            <person name="Morono Y."/>
            <person name="Uchiyama I."/>
            <person name="Ito T."/>
            <person name="Fujiyama A."/>
            <person name="Inagaki F."/>
            <person name="Takami H."/>
        </authorList>
    </citation>
    <scope>NUCLEOTIDE SEQUENCE</scope>
    <source>
        <strain evidence="3">Expedition CK06-06</strain>
    </source>
</reference>
<keyword evidence="1" id="KW-0472">Membrane</keyword>
<dbReference type="InterPro" id="IPR001173">
    <property type="entry name" value="Glyco_trans_2-like"/>
</dbReference>
<evidence type="ECO:0000313" key="3">
    <source>
        <dbReference type="EMBL" id="GAI11915.1"/>
    </source>
</evidence>
<comment type="caution">
    <text evidence="3">The sequence shown here is derived from an EMBL/GenBank/DDBJ whole genome shotgun (WGS) entry which is preliminary data.</text>
</comment>
<dbReference type="InterPro" id="IPR029044">
    <property type="entry name" value="Nucleotide-diphossugar_trans"/>
</dbReference>
<feature type="non-terminal residue" evidence="3">
    <location>
        <position position="1"/>
    </location>
</feature>
<dbReference type="Pfam" id="PF00535">
    <property type="entry name" value="Glycos_transf_2"/>
    <property type="match status" value="1"/>
</dbReference>
<feature type="transmembrane region" description="Helical" evidence="1">
    <location>
        <begin position="219"/>
        <end position="239"/>
    </location>
</feature>
<keyword evidence="1" id="KW-1133">Transmembrane helix</keyword>
<evidence type="ECO:0000259" key="2">
    <source>
        <dbReference type="Pfam" id="PF00535"/>
    </source>
</evidence>
<gene>
    <name evidence="3" type="ORF">S06H3_15687</name>
</gene>
<organism evidence="3">
    <name type="scientific">marine sediment metagenome</name>
    <dbReference type="NCBI Taxonomy" id="412755"/>
    <lineage>
        <taxon>unclassified sequences</taxon>
        <taxon>metagenomes</taxon>
        <taxon>ecological metagenomes</taxon>
    </lineage>
</organism>
<dbReference type="Gene3D" id="3.90.550.10">
    <property type="entry name" value="Spore Coat Polysaccharide Biosynthesis Protein SpsA, Chain A"/>
    <property type="match status" value="1"/>
</dbReference>
<dbReference type="AlphaFoldDB" id="X1MB45"/>
<feature type="domain" description="Glycosyltransferase 2-like" evidence="2">
    <location>
        <begin position="1"/>
        <end position="98"/>
    </location>
</feature>
<keyword evidence="1" id="KW-0812">Transmembrane</keyword>
<evidence type="ECO:0000256" key="1">
    <source>
        <dbReference type="SAM" id="Phobius"/>
    </source>
</evidence>
<sequence>ARNLGIGQASGKIIAFVDDDALLFPDWAEETAKTYAEDSSIIGLTGPILPLWEDESMVWFPREFYWIFSCTYWDWAEPTEVRNGYGTNISFRREAFDQCGLFKTSLGIKGYSKSGWQGLGGEETELSLRGKQKTGRRIVYHPNIRVKHKVYRYRLNNSFIRKRAYWEGYAKAMFNKLYRSNNEQILSTEHELLHRILFKLLPQTLKLLISQPLAAMRRLSVTAIVLVCVASGYLGYSLTKLFHRS</sequence>
<dbReference type="SUPFAM" id="SSF53448">
    <property type="entry name" value="Nucleotide-diphospho-sugar transferases"/>
    <property type="match status" value="1"/>
</dbReference>